<proteinExistence type="inferred from homology"/>
<dbReference type="GO" id="GO:0043531">
    <property type="term" value="F:ADP binding"/>
    <property type="evidence" value="ECO:0007669"/>
    <property type="project" value="InterPro"/>
</dbReference>
<feature type="compositionally biased region" description="Basic and acidic residues" evidence="7">
    <location>
        <begin position="140"/>
        <end position="156"/>
    </location>
</feature>
<reference evidence="9" key="3">
    <citation type="submission" date="2022-01" db="UniProtKB">
        <authorList>
            <consortium name="EnsemblPlants"/>
        </authorList>
    </citation>
    <scope>IDENTIFICATION</scope>
    <source>
        <strain evidence="9">subsp. vulgare</strain>
    </source>
</reference>
<dbReference type="SMART" id="SM00382">
    <property type="entry name" value="AAA"/>
    <property type="match status" value="1"/>
</dbReference>
<keyword evidence="4" id="KW-0547">Nucleotide-binding</keyword>
<keyword evidence="5" id="KW-0611">Plant defense</keyword>
<evidence type="ECO:0000256" key="5">
    <source>
        <dbReference type="ARBA" id="ARBA00022821"/>
    </source>
</evidence>
<dbReference type="Pfam" id="PF18052">
    <property type="entry name" value="Rx_N"/>
    <property type="match status" value="1"/>
</dbReference>
<dbReference type="AlphaFoldDB" id="A0A8I6Y1R9"/>
<evidence type="ECO:0000313" key="10">
    <source>
        <dbReference type="Proteomes" id="UP000011116"/>
    </source>
</evidence>
<dbReference type="PANTHER" id="PTHR36766">
    <property type="entry name" value="PLANT BROAD-SPECTRUM MILDEW RESISTANCE PROTEIN RPW8"/>
    <property type="match status" value="1"/>
</dbReference>
<dbReference type="Pfam" id="PF00931">
    <property type="entry name" value="NB-ARC"/>
    <property type="match status" value="1"/>
</dbReference>
<dbReference type="EnsemblPlants" id="HORVU.MOREX.r3.6HG0547850.1">
    <property type="protein sequence ID" value="HORVU.MOREX.r3.6HG0547850.1.CDS1"/>
    <property type="gene ID" value="HORVU.MOREX.r3.6HG0547850"/>
</dbReference>
<keyword evidence="6" id="KW-0067">ATP-binding</keyword>
<dbReference type="PRINTS" id="PR00364">
    <property type="entry name" value="DISEASERSIST"/>
</dbReference>
<accession>A0A8I6Y1R9</accession>
<evidence type="ECO:0000256" key="2">
    <source>
        <dbReference type="ARBA" id="ARBA00022614"/>
    </source>
</evidence>
<name>A0A8I6Y1R9_HORVV</name>
<dbReference type="InterPro" id="IPR002182">
    <property type="entry name" value="NB-ARC"/>
</dbReference>
<evidence type="ECO:0000256" key="6">
    <source>
        <dbReference type="ARBA" id="ARBA00022840"/>
    </source>
</evidence>
<dbReference type="Gene3D" id="3.40.50.300">
    <property type="entry name" value="P-loop containing nucleotide triphosphate hydrolases"/>
    <property type="match status" value="1"/>
</dbReference>
<reference evidence="10" key="1">
    <citation type="journal article" date="2012" name="Nature">
        <title>A physical, genetic and functional sequence assembly of the barley genome.</title>
        <authorList>
            <consortium name="The International Barley Genome Sequencing Consortium"/>
            <person name="Mayer K.F."/>
            <person name="Waugh R."/>
            <person name="Brown J.W."/>
            <person name="Schulman A."/>
            <person name="Langridge P."/>
            <person name="Platzer M."/>
            <person name="Fincher G.B."/>
            <person name="Muehlbauer G.J."/>
            <person name="Sato K."/>
            <person name="Close T.J."/>
            <person name="Wise R.P."/>
            <person name="Stein N."/>
        </authorList>
    </citation>
    <scope>NUCLEOTIDE SEQUENCE [LARGE SCALE GENOMIC DNA]</scope>
    <source>
        <strain evidence="10">cv. Morex</strain>
    </source>
</reference>
<keyword evidence="2" id="KW-0433">Leucine-rich repeat</keyword>
<keyword evidence="3" id="KW-0677">Repeat</keyword>
<dbReference type="GO" id="GO:0006952">
    <property type="term" value="P:defense response"/>
    <property type="evidence" value="ECO:0007669"/>
    <property type="project" value="UniProtKB-KW"/>
</dbReference>
<dbReference type="InterPro" id="IPR041118">
    <property type="entry name" value="Rx_N"/>
</dbReference>
<evidence type="ECO:0000256" key="7">
    <source>
        <dbReference type="SAM" id="MobiDB-lite"/>
    </source>
</evidence>
<evidence type="ECO:0000256" key="3">
    <source>
        <dbReference type="ARBA" id="ARBA00022737"/>
    </source>
</evidence>
<sequence>MDTAIGAAKWVLGKALAPVTDGLLEAWAASADLDRNIDALKMELLYAHGMLENAQGRGIRGVALKELLRKLEQLAYRADDALDELDYFRIQDALKGTYHATDMNAVGSVQGLRINVEHTARHVTTKLKCLPCLGAASRGGDQESDRGDHQENDGRRGISSSPPTPANKGVKKDGGRCMSKVISRARNTAHTFGKHFPCYSPISVHDDEPQAIMLGCASESDYFFTKGFTWASHEIACERDCDIEIPELIFDRVQMSTTMMDMVVQLKEVCAKVSIILNLDLLDSSRTRTQEIAINRSKTTSEIVEPEFYGRDDQKKKIVHVINSHEYSFSQLNVLPIFGTGGIGKTTFTQHICQEVNSYFQTSIWICVSLDFSADRLAQEIVNRIDRVDNEKQNATAEELIEQRLKAKRFLLVLDDLWTYREDEWKKLLAPFKKVESKGNFIIVTTRIPMVAEMIRTTDCQLELERLDDADTMHFFEVLE</sequence>
<dbReference type="GO" id="GO:0005524">
    <property type="term" value="F:ATP binding"/>
    <property type="evidence" value="ECO:0007669"/>
    <property type="project" value="UniProtKB-KW"/>
</dbReference>
<dbReference type="Gramene" id="HORVU.MOREX.r3.6HG0547850.1">
    <property type="protein sequence ID" value="HORVU.MOREX.r3.6HG0547850.1.CDS1"/>
    <property type="gene ID" value="HORVU.MOREX.r3.6HG0547850"/>
</dbReference>
<dbReference type="Proteomes" id="UP000011116">
    <property type="component" value="Chromosome 6H"/>
</dbReference>
<dbReference type="InterPro" id="IPR003593">
    <property type="entry name" value="AAA+_ATPase"/>
</dbReference>
<dbReference type="Gramene" id="HORVU.MOREX.r2.6HG0455320.1">
    <property type="protein sequence ID" value="HORVU.MOREX.r2.6HG0455320.1.CDS.1"/>
    <property type="gene ID" value="HORVU.MOREX.r2.6HG0455320"/>
</dbReference>
<comment type="similarity">
    <text evidence="1">Belongs to the disease resistance NB-LRR family.</text>
</comment>
<feature type="region of interest" description="Disordered" evidence="7">
    <location>
        <begin position="136"/>
        <end position="175"/>
    </location>
</feature>
<evidence type="ECO:0000256" key="4">
    <source>
        <dbReference type="ARBA" id="ARBA00022741"/>
    </source>
</evidence>
<organism evidence="9 10">
    <name type="scientific">Hordeum vulgare subsp. vulgare</name>
    <name type="common">Domesticated barley</name>
    <dbReference type="NCBI Taxonomy" id="112509"/>
    <lineage>
        <taxon>Eukaryota</taxon>
        <taxon>Viridiplantae</taxon>
        <taxon>Streptophyta</taxon>
        <taxon>Embryophyta</taxon>
        <taxon>Tracheophyta</taxon>
        <taxon>Spermatophyta</taxon>
        <taxon>Magnoliopsida</taxon>
        <taxon>Liliopsida</taxon>
        <taxon>Poales</taxon>
        <taxon>Poaceae</taxon>
        <taxon>BOP clade</taxon>
        <taxon>Pooideae</taxon>
        <taxon>Triticodae</taxon>
        <taxon>Triticeae</taxon>
        <taxon>Hordeinae</taxon>
        <taxon>Hordeum</taxon>
    </lineage>
</organism>
<dbReference type="InterPro" id="IPR027417">
    <property type="entry name" value="P-loop_NTPase"/>
</dbReference>
<keyword evidence="10" id="KW-1185">Reference proteome</keyword>
<protein>
    <recommendedName>
        <fullName evidence="8">AAA+ ATPase domain-containing protein</fullName>
    </recommendedName>
</protein>
<evidence type="ECO:0000313" key="9">
    <source>
        <dbReference type="EnsemblPlants" id="HORVU.MOREX.r3.6HG0547850.1.CDS1"/>
    </source>
</evidence>
<evidence type="ECO:0000256" key="1">
    <source>
        <dbReference type="ARBA" id="ARBA00008894"/>
    </source>
</evidence>
<evidence type="ECO:0000259" key="8">
    <source>
        <dbReference type="SMART" id="SM00382"/>
    </source>
</evidence>
<feature type="domain" description="AAA+ ATPase" evidence="8">
    <location>
        <begin position="331"/>
        <end position="468"/>
    </location>
</feature>
<reference evidence="9" key="2">
    <citation type="submission" date="2020-10" db="EMBL/GenBank/DDBJ databases">
        <authorList>
            <person name="Scholz U."/>
            <person name="Mascher M."/>
            <person name="Fiebig A."/>
        </authorList>
    </citation>
    <scope>NUCLEOTIDE SEQUENCE [LARGE SCALE GENOMIC DNA]</scope>
    <source>
        <strain evidence="9">cv. Morex</strain>
    </source>
</reference>
<dbReference type="SUPFAM" id="SSF52540">
    <property type="entry name" value="P-loop containing nucleoside triphosphate hydrolases"/>
    <property type="match status" value="1"/>
</dbReference>
<dbReference type="PANTHER" id="PTHR36766:SF64">
    <property type="entry name" value="OS12G0206100 PROTEIN"/>
    <property type="match status" value="1"/>
</dbReference>